<protein>
    <submittedName>
        <fullName evidence="1">IMD, partial</fullName>
    </submittedName>
</protein>
<dbReference type="GO" id="GO:0007165">
    <property type="term" value="P:signal transduction"/>
    <property type="evidence" value="ECO:0007669"/>
    <property type="project" value="InterPro"/>
</dbReference>
<dbReference type="InterPro" id="IPR000488">
    <property type="entry name" value="Death_dom"/>
</dbReference>
<dbReference type="PANTHER" id="PTHR15077">
    <property type="entry name" value="FAS-ASSOCIATING DEATH DOMAIN-CONTAINING PROTEIN FADD"/>
    <property type="match status" value="1"/>
</dbReference>
<dbReference type="Proteomes" id="UP001152795">
    <property type="component" value="Unassembled WGS sequence"/>
</dbReference>
<reference evidence="1" key="1">
    <citation type="submission" date="2020-04" db="EMBL/GenBank/DDBJ databases">
        <authorList>
            <person name="Alioto T."/>
            <person name="Alioto T."/>
            <person name="Gomez Garrido J."/>
        </authorList>
    </citation>
    <scope>NUCLEOTIDE SEQUENCE</scope>
    <source>
        <strain evidence="1">A484AB</strain>
    </source>
</reference>
<dbReference type="AlphaFoldDB" id="A0A6S7LRS4"/>
<comment type="caution">
    <text evidence="1">The sequence shown here is derived from an EMBL/GenBank/DDBJ whole genome shotgun (WGS) entry which is preliminary data.</text>
</comment>
<name>A0A6S7LRS4_PARCT</name>
<dbReference type="EMBL" id="CACRXK020029801">
    <property type="protein sequence ID" value="CAB4042272.1"/>
    <property type="molecule type" value="Genomic_DNA"/>
</dbReference>
<dbReference type="OrthoDB" id="5990061at2759"/>
<gene>
    <name evidence="1" type="ORF">PACLA_8A084574</name>
</gene>
<dbReference type="SMART" id="SM00005">
    <property type="entry name" value="DEATH"/>
    <property type="match status" value="1"/>
</dbReference>
<dbReference type="Pfam" id="PF00531">
    <property type="entry name" value="Death"/>
    <property type="match status" value="1"/>
</dbReference>
<feature type="non-terminal residue" evidence="1">
    <location>
        <position position="1"/>
    </location>
</feature>
<evidence type="ECO:0000313" key="2">
    <source>
        <dbReference type="Proteomes" id="UP001152795"/>
    </source>
</evidence>
<accession>A0A6S7LRS4</accession>
<dbReference type="CDD" id="cd01670">
    <property type="entry name" value="Death"/>
    <property type="match status" value="1"/>
</dbReference>
<dbReference type="SUPFAM" id="SSF47986">
    <property type="entry name" value="DEATH domain"/>
    <property type="match status" value="1"/>
</dbReference>
<dbReference type="PROSITE" id="PS50017">
    <property type="entry name" value="DEATH_DOMAIN"/>
    <property type="match status" value="1"/>
</dbReference>
<sequence>ICCEDIIHRSEEEEVTDAPAIGEECVEECCLHLIAESLGKHWKDLGRKLHLKDAEIQNISADSSQQKEHGYQVLLKWKKRRGTTALVGELTDALKHLQLSDISDELNKHFKESHITMHPDKV</sequence>
<evidence type="ECO:0000313" key="1">
    <source>
        <dbReference type="EMBL" id="CAB4042272.1"/>
    </source>
</evidence>
<dbReference type="InterPro" id="IPR016729">
    <property type="entry name" value="FADD"/>
</dbReference>
<keyword evidence="2" id="KW-1185">Reference proteome</keyword>
<dbReference type="InterPro" id="IPR011029">
    <property type="entry name" value="DEATH-like_dom_sf"/>
</dbReference>
<organism evidence="1 2">
    <name type="scientific">Paramuricea clavata</name>
    <name type="common">Red gorgonian</name>
    <name type="synonym">Violescent sea-whip</name>
    <dbReference type="NCBI Taxonomy" id="317549"/>
    <lineage>
        <taxon>Eukaryota</taxon>
        <taxon>Metazoa</taxon>
        <taxon>Cnidaria</taxon>
        <taxon>Anthozoa</taxon>
        <taxon>Octocorallia</taxon>
        <taxon>Malacalcyonacea</taxon>
        <taxon>Plexauridae</taxon>
        <taxon>Paramuricea</taxon>
    </lineage>
</organism>
<proteinExistence type="predicted"/>
<dbReference type="Gene3D" id="1.10.533.10">
    <property type="entry name" value="Death Domain, Fas"/>
    <property type="match status" value="1"/>
</dbReference>